<dbReference type="AlphaFoldDB" id="A0A1U7PHC5"/>
<evidence type="ECO:0000313" key="1">
    <source>
        <dbReference type="EMBL" id="SIT66399.1"/>
    </source>
</evidence>
<dbReference type="EMBL" id="FTPL01000001">
    <property type="protein sequence ID" value="SIT66399.1"/>
    <property type="molecule type" value="Genomic_DNA"/>
</dbReference>
<protein>
    <submittedName>
        <fullName evidence="1">Uncharacterized protein</fullName>
    </submittedName>
</protein>
<evidence type="ECO:0000313" key="2">
    <source>
        <dbReference type="Proteomes" id="UP000187550"/>
    </source>
</evidence>
<gene>
    <name evidence="1" type="ORF">SAMN05428946_0072</name>
</gene>
<sequence>MEKMGDAVPDTREGTLQAFHVSPRKQPFRFAIGTVQCQSKMDGA</sequence>
<keyword evidence="2" id="KW-1185">Reference proteome</keyword>
<proteinExistence type="predicted"/>
<dbReference type="STRING" id="550447.SAMN05428946_0072"/>
<reference evidence="2" key="1">
    <citation type="submission" date="2017-01" db="EMBL/GenBank/DDBJ databases">
        <authorList>
            <person name="Varghese N."/>
            <person name="Submissions S."/>
        </authorList>
    </citation>
    <scope>NUCLEOTIDE SEQUENCE [LARGE SCALE GENOMIC DNA]</scope>
    <source>
        <strain evidence="2">MNA4</strain>
    </source>
</reference>
<accession>A0A1U7PHC5</accession>
<organism evidence="1 2">
    <name type="scientific">Edaphobacillus lindanitolerans</name>
    <dbReference type="NCBI Taxonomy" id="550447"/>
    <lineage>
        <taxon>Bacteria</taxon>
        <taxon>Bacillati</taxon>
        <taxon>Bacillota</taxon>
        <taxon>Bacilli</taxon>
        <taxon>Bacillales</taxon>
        <taxon>Bacillaceae</taxon>
        <taxon>Edaphobacillus</taxon>
    </lineage>
</organism>
<name>A0A1U7PHC5_9BACI</name>
<dbReference type="Proteomes" id="UP000187550">
    <property type="component" value="Unassembled WGS sequence"/>
</dbReference>